<dbReference type="AlphaFoldDB" id="A0A507DPW6"/>
<evidence type="ECO:0000256" key="9">
    <source>
        <dbReference type="SAM" id="MobiDB-lite"/>
    </source>
</evidence>
<dbReference type="GO" id="GO:0072354">
    <property type="term" value="F:histone H3T3 kinase activity"/>
    <property type="evidence" value="ECO:0007669"/>
    <property type="project" value="TreeGrafter"/>
</dbReference>
<dbReference type="SMART" id="SM01331">
    <property type="entry name" value="DUF3635"/>
    <property type="match status" value="1"/>
</dbReference>
<proteinExistence type="predicted"/>
<dbReference type="GO" id="GO:0005634">
    <property type="term" value="C:nucleus"/>
    <property type="evidence" value="ECO:0007669"/>
    <property type="project" value="TreeGrafter"/>
</dbReference>
<evidence type="ECO:0000259" key="10">
    <source>
        <dbReference type="PROSITE" id="PS50011"/>
    </source>
</evidence>
<dbReference type="Pfam" id="PF12330">
    <property type="entry name" value="Haspin_kinase"/>
    <property type="match status" value="1"/>
</dbReference>
<keyword evidence="5" id="KW-0418">Kinase</keyword>
<evidence type="ECO:0000256" key="1">
    <source>
        <dbReference type="ARBA" id="ARBA00012513"/>
    </source>
</evidence>
<keyword evidence="4" id="KW-0547">Nucleotide-binding</keyword>
<evidence type="ECO:0000256" key="2">
    <source>
        <dbReference type="ARBA" id="ARBA00022527"/>
    </source>
</evidence>
<dbReference type="SUPFAM" id="SSF56112">
    <property type="entry name" value="Protein kinase-like (PK-like)"/>
    <property type="match status" value="1"/>
</dbReference>
<dbReference type="GO" id="GO:0035556">
    <property type="term" value="P:intracellular signal transduction"/>
    <property type="evidence" value="ECO:0007669"/>
    <property type="project" value="TreeGrafter"/>
</dbReference>
<keyword evidence="2" id="KW-0723">Serine/threonine-protein kinase</keyword>
<dbReference type="GO" id="GO:0000278">
    <property type="term" value="P:mitotic cell cycle"/>
    <property type="evidence" value="ECO:0007669"/>
    <property type="project" value="TreeGrafter"/>
</dbReference>
<evidence type="ECO:0000256" key="6">
    <source>
        <dbReference type="ARBA" id="ARBA00022840"/>
    </source>
</evidence>
<feature type="domain" description="Protein kinase" evidence="10">
    <location>
        <begin position="161"/>
        <end position="502"/>
    </location>
</feature>
<evidence type="ECO:0000313" key="11">
    <source>
        <dbReference type="EMBL" id="TPX53275.1"/>
    </source>
</evidence>
<dbReference type="EC" id="2.7.11.1" evidence="1"/>
<dbReference type="STRING" id="286115.A0A507DPW6"/>
<comment type="catalytic activity">
    <reaction evidence="7">
        <text>L-threonyl-[protein] + ATP = O-phospho-L-threonyl-[protein] + ADP + H(+)</text>
        <dbReference type="Rhea" id="RHEA:46608"/>
        <dbReference type="Rhea" id="RHEA-COMP:11060"/>
        <dbReference type="Rhea" id="RHEA-COMP:11605"/>
        <dbReference type="ChEBI" id="CHEBI:15378"/>
        <dbReference type="ChEBI" id="CHEBI:30013"/>
        <dbReference type="ChEBI" id="CHEBI:30616"/>
        <dbReference type="ChEBI" id="CHEBI:61977"/>
        <dbReference type="ChEBI" id="CHEBI:456216"/>
        <dbReference type="EC" id="2.7.11.1"/>
    </reaction>
</comment>
<evidence type="ECO:0000256" key="5">
    <source>
        <dbReference type="ARBA" id="ARBA00022777"/>
    </source>
</evidence>
<dbReference type="PANTHER" id="PTHR24419:SF18">
    <property type="entry name" value="SERINE_THREONINE-PROTEIN KINASE HASPIN"/>
    <property type="match status" value="1"/>
</dbReference>
<dbReference type="InterPro" id="IPR024604">
    <property type="entry name" value="GSG2_C"/>
</dbReference>
<evidence type="ECO:0000256" key="4">
    <source>
        <dbReference type="ARBA" id="ARBA00022741"/>
    </source>
</evidence>
<keyword evidence="6" id="KW-0067">ATP-binding</keyword>
<dbReference type="EMBL" id="QEAN01000019">
    <property type="protein sequence ID" value="TPX53275.1"/>
    <property type="molecule type" value="Genomic_DNA"/>
</dbReference>
<evidence type="ECO:0000256" key="3">
    <source>
        <dbReference type="ARBA" id="ARBA00022679"/>
    </source>
</evidence>
<dbReference type="GO" id="GO:0005524">
    <property type="term" value="F:ATP binding"/>
    <property type="evidence" value="ECO:0007669"/>
    <property type="project" value="UniProtKB-KW"/>
</dbReference>
<protein>
    <recommendedName>
        <fullName evidence="1">non-specific serine/threonine protein kinase</fullName>
        <ecNumber evidence="1">2.7.11.1</ecNumber>
    </recommendedName>
</protein>
<dbReference type="Gene3D" id="3.30.200.20">
    <property type="entry name" value="Phosphorylase Kinase, domain 1"/>
    <property type="match status" value="1"/>
</dbReference>
<feature type="region of interest" description="Disordered" evidence="9">
    <location>
        <begin position="87"/>
        <end position="108"/>
    </location>
</feature>
<evidence type="ECO:0000313" key="12">
    <source>
        <dbReference type="Proteomes" id="UP000317494"/>
    </source>
</evidence>
<keyword evidence="3" id="KW-0808">Transferase</keyword>
<dbReference type="Proteomes" id="UP000317494">
    <property type="component" value="Unassembled WGS sequence"/>
</dbReference>
<dbReference type="Gene3D" id="1.10.510.10">
    <property type="entry name" value="Transferase(Phosphotransferase) domain 1"/>
    <property type="match status" value="1"/>
</dbReference>
<reference evidence="11 12" key="1">
    <citation type="journal article" date="2019" name="Sci. Rep.">
        <title>Comparative genomics of chytrid fungi reveal insights into the obligate biotrophic and pathogenic lifestyle of Synchytrium endobioticum.</title>
        <authorList>
            <person name="van de Vossenberg B.T.L.H."/>
            <person name="Warris S."/>
            <person name="Nguyen H.D.T."/>
            <person name="van Gent-Pelzer M.P.E."/>
            <person name="Joly D.L."/>
            <person name="van de Geest H.C."/>
            <person name="Bonants P.J.M."/>
            <person name="Smith D.S."/>
            <person name="Levesque C.A."/>
            <person name="van der Lee T.A.J."/>
        </authorList>
    </citation>
    <scope>NUCLEOTIDE SEQUENCE [LARGE SCALE GENOMIC DNA]</scope>
    <source>
        <strain evidence="11 12">MB42</strain>
    </source>
</reference>
<dbReference type="InterPro" id="IPR000719">
    <property type="entry name" value="Prot_kinase_dom"/>
</dbReference>
<organism evidence="11 12">
    <name type="scientific">Synchytrium endobioticum</name>
    <dbReference type="NCBI Taxonomy" id="286115"/>
    <lineage>
        <taxon>Eukaryota</taxon>
        <taxon>Fungi</taxon>
        <taxon>Fungi incertae sedis</taxon>
        <taxon>Chytridiomycota</taxon>
        <taxon>Chytridiomycota incertae sedis</taxon>
        <taxon>Chytridiomycetes</taxon>
        <taxon>Synchytriales</taxon>
        <taxon>Synchytriaceae</taxon>
        <taxon>Synchytrium</taxon>
    </lineage>
</organism>
<evidence type="ECO:0000256" key="8">
    <source>
        <dbReference type="ARBA" id="ARBA00048679"/>
    </source>
</evidence>
<accession>A0A507DPW6</accession>
<sequence length="537" mass="60485">MLPTHAASCYLLPDFLPVLFMYVSSKDAANPGPTSHNVFNTHSMRHASAHLHNSPISISSRSGTLNALNTTKTFHSFVKPRPCRNNLIQQTKPTSSHGTTPSARSSKHLSTYSLPDIDFTDIDAIEEEELKLRPVNLNDLLRLCAQVKYETFESMLGMPALESIEKIGEATFSQVFSVPWPYGSLVDAIKIGTGPNTKPVAAVKIVPFGGDNQQTLSEIFQEMRITKEMSKVASQYGAGFVRVMKMGVVRGAMSETIIEAIRKYQRRRGKDDAKLVAAAQVRAQKYAVIVLEHAGLNLAEGQNLTWLQTTSVIGQVVLSLALAEQAVKFEHRDLHWGNLMVKQDKTEKTRRLVSPDGKTIYDIKTGGMHATVIDYTLSRLEIDGDRNQLCAVPLDDEVFFTGYGDFQFEIYRLMRGENGGDWLPFHPKTNVYWIWYLVDKLLVWKYRPYGRRSPVPISVARNRRTLELFINRIPNYESARDLLDNDPLMKKIISQIPTSEIFPNEEEVEGKKPTFVTSTKSVVSRLASRFSVFMHLD</sequence>
<dbReference type="GO" id="GO:0005737">
    <property type="term" value="C:cytoplasm"/>
    <property type="evidence" value="ECO:0007669"/>
    <property type="project" value="TreeGrafter"/>
</dbReference>
<dbReference type="PANTHER" id="PTHR24419">
    <property type="entry name" value="INTERLEUKIN-1 RECEPTOR-ASSOCIATED KINASE"/>
    <property type="match status" value="1"/>
</dbReference>
<comment type="catalytic activity">
    <reaction evidence="8">
        <text>L-seryl-[protein] + ATP = O-phospho-L-seryl-[protein] + ADP + H(+)</text>
        <dbReference type="Rhea" id="RHEA:17989"/>
        <dbReference type="Rhea" id="RHEA-COMP:9863"/>
        <dbReference type="Rhea" id="RHEA-COMP:11604"/>
        <dbReference type="ChEBI" id="CHEBI:15378"/>
        <dbReference type="ChEBI" id="CHEBI:29999"/>
        <dbReference type="ChEBI" id="CHEBI:30616"/>
        <dbReference type="ChEBI" id="CHEBI:83421"/>
        <dbReference type="ChEBI" id="CHEBI:456216"/>
        <dbReference type="EC" id="2.7.11.1"/>
    </reaction>
</comment>
<dbReference type="PROSITE" id="PS50011">
    <property type="entry name" value="PROTEIN_KINASE_DOM"/>
    <property type="match status" value="1"/>
</dbReference>
<gene>
    <name evidence="11" type="ORF">SeMB42_g00890</name>
</gene>
<dbReference type="VEuPathDB" id="FungiDB:SeMB42_g00890"/>
<name>A0A507DPW6_9FUNG</name>
<evidence type="ECO:0000256" key="7">
    <source>
        <dbReference type="ARBA" id="ARBA00047899"/>
    </source>
</evidence>
<keyword evidence="12" id="KW-1185">Reference proteome</keyword>
<dbReference type="InterPro" id="IPR011009">
    <property type="entry name" value="Kinase-like_dom_sf"/>
</dbReference>
<comment type="caution">
    <text evidence="11">The sequence shown here is derived from an EMBL/GenBank/DDBJ whole genome shotgun (WGS) entry which is preliminary data.</text>
</comment>